<dbReference type="AlphaFoldDB" id="A0A7W6NP57"/>
<evidence type="ECO:0000259" key="1">
    <source>
        <dbReference type="Pfam" id="PF09995"/>
    </source>
</evidence>
<dbReference type="RefSeq" id="WP_246328837.1">
    <property type="nucleotide sequence ID" value="NZ_BAAAER010000001.1"/>
</dbReference>
<dbReference type="PANTHER" id="PTHR36151">
    <property type="entry name" value="BLR2777 PROTEIN"/>
    <property type="match status" value="1"/>
</dbReference>
<comment type="caution">
    <text evidence="2">The sequence shown here is derived from an EMBL/GenBank/DDBJ whole genome shotgun (WGS) entry which is preliminary data.</text>
</comment>
<evidence type="ECO:0000313" key="2">
    <source>
        <dbReference type="EMBL" id="MBB4083070.1"/>
    </source>
</evidence>
<protein>
    <submittedName>
        <fullName evidence="2">Uncharacterized protein (DUF2236 family)</fullName>
    </submittedName>
</protein>
<sequence length="289" mass="32004">MFEPVKAGIRQKITDVFNDAEKGERPVLRRTDALFPPDSVAARVNGDVVTMMIGGVSGLLLQMLHPAVLAGVWDHSDFRADMHGRLRRTAKFIATTTYDHAERGQAAIDKVIRIHAKLGGVLPDGTPYRVSDPHLLAWVHVTETLSFLDSWIRYSEPDMSMADQDAYLDEMARIGAALGADPLPRTRAGAESLIRSYRPELRADDRTREVARMVLRQTVGQASVDMAAGVIMQAGLDMLPEWARRMHGIPPSLPTVLVRGGALSTARFLRWAFRGSPNTRVHAREVTSY</sequence>
<dbReference type="Pfam" id="PF09995">
    <property type="entry name" value="MPAB_Lcp_cat"/>
    <property type="match status" value="1"/>
</dbReference>
<accession>A0A7W6NP57</accession>
<dbReference type="EMBL" id="JACIDM010000002">
    <property type="protein sequence ID" value="MBB4083070.1"/>
    <property type="molecule type" value="Genomic_DNA"/>
</dbReference>
<reference evidence="2 3" key="1">
    <citation type="submission" date="2020-08" db="EMBL/GenBank/DDBJ databases">
        <title>Genomic Encyclopedia of Type Strains, Phase IV (KMG-IV): sequencing the most valuable type-strain genomes for metagenomic binning, comparative biology and taxonomic classification.</title>
        <authorList>
            <person name="Goeker M."/>
        </authorList>
    </citation>
    <scope>NUCLEOTIDE SEQUENCE [LARGE SCALE GENOMIC DNA]</scope>
    <source>
        <strain evidence="2 3">DSM 23960</strain>
    </source>
</reference>
<keyword evidence="3" id="KW-1185">Reference proteome</keyword>
<dbReference type="InterPro" id="IPR018713">
    <property type="entry name" value="MPAB/Lcp_cat_dom"/>
</dbReference>
<organism evidence="2 3">
    <name type="scientific">Brevundimonas lenta</name>
    <dbReference type="NCBI Taxonomy" id="424796"/>
    <lineage>
        <taxon>Bacteria</taxon>
        <taxon>Pseudomonadati</taxon>
        <taxon>Pseudomonadota</taxon>
        <taxon>Alphaproteobacteria</taxon>
        <taxon>Caulobacterales</taxon>
        <taxon>Caulobacteraceae</taxon>
        <taxon>Brevundimonas</taxon>
    </lineage>
</organism>
<dbReference type="GO" id="GO:0016491">
    <property type="term" value="F:oxidoreductase activity"/>
    <property type="evidence" value="ECO:0007669"/>
    <property type="project" value="InterPro"/>
</dbReference>
<evidence type="ECO:0000313" key="3">
    <source>
        <dbReference type="Proteomes" id="UP000529946"/>
    </source>
</evidence>
<gene>
    <name evidence="2" type="ORF">GGR12_001936</name>
</gene>
<name>A0A7W6NP57_9CAUL</name>
<feature type="domain" description="ER-bound oxygenase mpaB/mpaB'/Rubber oxygenase catalytic" evidence="1">
    <location>
        <begin position="43"/>
        <end position="271"/>
    </location>
</feature>
<dbReference type="PANTHER" id="PTHR36151:SF3">
    <property type="entry name" value="ER-BOUND OXYGENASE MPAB_MPAB'_RUBBER OXYGENASE CATALYTIC DOMAIN-CONTAINING PROTEIN"/>
    <property type="match status" value="1"/>
</dbReference>
<dbReference type="Proteomes" id="UP000529946">
    <property type="component" value="Unassembled WGS sequence"/>
</dbReference>
<proteinExistence type="predicted"/>